<dbReference type="PRINTS" id="PR00506">
    <property type="entry name" value="D21N6MTFRASE"/>
</dbReference>
<evidence type="ECO:0000256" key="1">
    <source>
        <dbReference type="ARBA" id="ARBA00006594"/>
    </source>
</evidence>
<dbReference type="InterPro" id="IPR002941">
    <property type="entry name" value="DNA_methylase_N4/N6"/>
</dbReference>
<evidence type="ECO:0000256" key="5">
    <source>
        <dbReference type="ARBA" id="ARBA00022691"/>
    </source>
</evidence>
<evidence type="ECO:0000313" key="8">
    <source>
        <dbReference type="EMBL" id="RTJ96402.1"/>
    </source>
</evidence>
<evidence type="ECO:0000256" key="4">
    <source>
        <dbReference type="ARBA" id="ARBA00022679"/>
    </source>
</evidence>
<feature type="domain" description="DNA methylase N-4/N-6" evidence="7">
    <location>
        <begin position="188"/>
        <end position="544"/>
    </location>
</feature>
<dbReference type="PIRSF" id="PIRSF015855">
    <property type="entry name" value="TypeIII_Mtase_mKpnI"/>
    <property type="match status" value="1"/>
</dbReference>
<sequence>MLKDKLLQDLQEHFETLGQVRNLAQNYDERLFNYLLEESKYKEEFKNRFFIFNKKVLIFKINEFLTFLDLKNLSGSFTSYANKIGLANKTKSLLKINNEVVLNFAFKDGVIKGGQSKDEQKTQEIFFNEILAHDEIDVLFDKKALQNFELIGEIKNLQEYLKNNPNLLIKGNNLLVLHSLKKLYANKIKLIYIDPPYNTGNDSFGYNDKFKHSTWLTFMKNRLEIAREFLRDDGVIFVQCDDNEQAYLKVLMDEIFGRDNFVNSIAVKLKNIAGASGGGEDKRFKKNIEYILIYGKSYEKLEQFKSVYDSRELYSHISFCKENNISWKYTSALLNGGEKKLIATTLDGDGNEIKIFERINYDIKSIGQMIKDFKMNEKEIFYHYVNKIFRTTMPQSSIRVRVLEKLKELNLSPYLISIEYTPKSGRNKGVVYEQFYNGEKLNLFAWLKDVVEIKDKQIFKKELAGTLWDFAFAMTNLTKEGDTQFSNAKKPEALLQRIIEISTNENDIVMDFFAGSGTTLAVAHKMKRKWIGIEQMDYIETITKERLKKVIEGEQGGISKAINWQGGGNFVYAELMPLNAIYKEKIQNLNDEKELDNIYQELKTKAFLDYRVDINEILKDKEFENLDLESKKEILKLVLDSNMDYVLYGNIKDEDYALSKEIIKLNKIFYGDENV</sequence>
<dbReference type="GO" id="GO:0009007">
    <property type="term" value="F:site-specific DNA-methyltransferase (adenine-specific) activity"/>
    <property type="evidence" value="ECO:0007669"/>
    <property type="project" value="UniProtKB-EC"/>
</dbReference>
<accession>A0A1E7NHN5</accession>
<comment type="similarity">
    <text evidence="1">Belongs to the N(4)/N(6)-methyltransferase family.</text>
</comment>
<dbReference type="EMBL" id="PRCK01000002">
    <property type="protein sequence ID" value="RTJ96402.1"/>
    <property type="molecule type" value="Genomic_DNA"/>
</dbReference>
<dbReference type="Proteomes" id="UP000287237">
    <property type="component" value="Unassembled WGS sequence"/>
</dbReference>
<dbReference type="AlphaFoldDB" id="A0A1E7NHN5"/>
<dbReference type="InterPro" id="IPR029063">
    <property type="entry name" value="SAM-dependent_MTases_sf"/>
</dbReference>
<dbReference type="RefSeq" id="WP_070243491.1">
    <property type="nucleotide sequence ID" value="NZ_CP012212.1"/>
</dbReference>
<evidence type="ECO:0000256" key="6">
    <source>
        <dbReference type="ARBA" id="ARBA00047942"/>
    </source>
</evidence>
<reference evidence="8 9" key="1">
    <citation type="journal article" date="2019" name="Appl. Environ. Microbiol.">
        <title>Population genetics and characterization of Campylobacter jejuni isolates in western jackdaws and game birds in Finland.</title>
        <authorList>
            <person name="Kovanen S."/>
            <person name="Rossi M."/>
            <person name="Pohja-Mykra M."/>
            <person name="Nieminen T."/>
            <person name="Raunio-Saarnisto M."/>
            <person name="Sauvala M."/>
            <person name="Fredriksson-Ahomaa M."/>
            <person name="Hanninen M.L."/>
            <person name="Kivisto R."/>
        </authorList>
    </citation>
    <scope>NUCLEOTIDE SEQUENCE [LARGE SCALE GENOMIC DNA]</scope>
    <source>
        <strain evidence="8 9">CB296</strain>
    </source>
</reference>
<keyword evidence="3 8" id="KW-0489">Methyltransferase</keyword>
<evidence type="ECO:0000259" key="7">
    <source>
        <dbReference type="Pfam" id="PF01555"/>
    </source>
</evidence>
<evidence type="ECO:0000256" key="2">
    <source>
        <dbReference type="ARBA" id="ARBA00011900"/>
    </source>
</evidence>
<keyword evidence="5" id="KW-0949">S-adenosyl-L-methionine</keyword>
<keyword evidence="4 8" id="KW-0808">Transferase</keyword>
<gene>
    <name evidence="8" type="ORF">C3H42_02940</name>
</gene>
<dbReference type="GO" id="GO:0032259">
    <property type="term" value="P:methylation"/>
    <property type="evidence" value="ECO:0007669"/>
    <property type="project" value="UniProtKB-KW"/>
</dbReference>
<dbReference type="EC" id="2.1.1.72" evidence="2"/>
<dbReference type="REBASE" id="179627">
    <property type="entry name" value="M.Cje3807ORF8940P"/>
</dbReference>
<name>A0A1E7NHN5_CAMJU</name>
<dbReference type="SUPFAM" id="SSF53335">
    <property type="entry name" value="S-adenosyl-L-methionine-dependent methyltransferases"/>
    <property type="match status" value="1"/>
</dbReference>
<dbReference type="InterPro" id="IPR002295">
    <property type="entry name" value="N4/N6-MTase_EcoPI_Mod-like"/>
</dbReference>
<dbReference type="PROSITE" id="PS00092">
    <property type="entry name" value="N6_MTASE"/>
    <property type="match status" value="1"/>
</dbReference>
<organism evidence="8 9">
    <name type="scientific">Campylobacter jejuni</name>
    <dbReference type="NCBI Taxonomy" id="197"/>
    <lineage>
        <taxon>Bacteria</taxon>
        <taxon>Pseudomonadati</taxon>
        <taxon>Campylobacterota</taxon>
        <taxon>Epsilonproteobacteria</taxon>
        <taxon>Campylobacterales</taxon>
        <taxon>Campylobacteraceae</taxon>
        <taxon>Campylobacter</taxon>
    </lineage>
</organism>
<evidence type="ECO:0000256" key="3">
    <source>
        <dbReference type="ARBA" id="ARBA00022603"/>
    </source>
</evidence>
<dbReference type="Pfam" id="PF01555">
    <property type="entry name" value="N6_N4_Mtase"/>
    <property type="match status" value="1"/>
</dbReference>
<dbReference type="InterPro" id="IPR002052">
    <property type="entry name" value="DNA_methylase_N6_adenine_CS"/>
</dbReference>
<comment type="caution">
    <text evidence="8">The sequence shown here is derived from an EMBL/GenBank/DDBJ whole genome shotgun (WGS) entry which is preliminary data.</text>
</comment>
<dbReference type="GO" id="GO:0003677">
    <property type="term" value="F:DNA binding"/>
    <property type="evidence" value="ECO:0007669"/>
    <property type="project" value="InterPro"/>
</dbReference>
<dbReference type="GO" id="GO:0008170">
    <property type="term" value="F:N-methyltransferase activity"/>
    <property type="evidence" value="ECO:0007669"/>
    <property type="project" value="InterPro"/>
</dbReference>
<proteinExistence type="inferred from homology"/>
<protein>
    <recommendedName>
        <fullName evidence="2">site-specific DNA-methyltransferase (adenine-specific)</fullName>
        <ecNumber evidence="2">2.1.1.72</ecNumber>
    </recommendedName>
</protein>
<dbReference type="Gene3D" id="3.40.50.150">
    <property type="entry name" value="Vaccinia Virus protein VP39"/>
    <property type="match status" value="1"/>
</dbReference>
<evidence type="ECO:0000313" key="9">
    <source>
        <dbReference type="Proteomes" id="UP000287237"/>
    </source>
</evidence>
<comment type="catalytic activity">
    <reaction evidence="6">
        <text>a 2'-deoxyadenosine in DNA + S-adenosyl-L-methionine = an N(6)-methyl-2'-deoxyadenosine in DNA + S-adenosyl-L-homocysteine + H(+)</text>
        <dbReference type="Rhea" id="RHEA:15197"/>
        <dbReference type="Rhea" id="RHEA-COMP:12418"/>
        <dbReference type="Rhea" id="RHEA-COMP:12419"/>
        <dbReference type="ChEBI" id="CHEBI:15378"/>
        <dbReference type="ChEBI" id="CHEBI:57856"/>
        <dbReference type="ChEBI" id="CHEBI:59789"/>
        <dbReference type="ChEBI" id="CHEBI:90615"/>
        <dbReference type="ChEBI" id="CHEBI:90616"/>
        <dbReference type="EC" id="2.1.1.72"/>
    </reaction>
</comment>